<evidence type="ECO:0000259" key="3">
    <source>
        <dbReference type="PROSITE" id="PS51737"/>
    </source>
</evidence>
<keyword evidence="5" id="KW-1185">Reference proteome</keyword>
<dbReference type="InterPro" id="IPR011109">
    <property type="entry name" value="DNA_bind_recombinase_dom"/>
</dbReference>
<feature type="domain" description="Resolvase/invertase-type recombinase catalytic" evidence="2">
    <location>
        <begin position="15"/>
        <end position="164"/>
    </location>
</feature>
<dbReference type="GO" id="GO:0003677">
    <property type="term" value="F:DNA binding"/>
    <property type="evidence" value="ECO:0007669"/>
    <property type="project" value="InterPro"/>
</dbReference>
<protein>
    <submittedName>
        <fullName evidence="4">DNA invertase Pin-like site-specific DNA recombinase</fullName>
    </submittedName>
</protein>
<reference evidence="4 5" key="1">
    <citation type="submission" date="2018-08" db="EMBL/GenBank/DDBJ databases">
        <title>Genomic Encyclopedia of Archaeal and Bacterial Type Strains, Phase II (KMG-II): from individual species to whole genera.</title>
        <authorList>
            <person name="Goeker M."/>
        </authorList>
    </citation>
    <scope>NUCLEOTIDE SEQUENCE [LARGE SCALE GENOMIC DNA]</scope>
    <source>
        <strain evidence="4 5">DSM 582</strain>
    </source>
</reference>
<dbReference type="Gene3D" id="3.90.1750.20">
    <property type="entry name" value="Putative Large Serine Recombinase, Chain B, Domain 2"/>
    <property type="match status" value="1"/>
</dbReference>
<dbReference type="Gene3D" id="3.40.50.1390">
    <property type="entry name" value="Resolvase, N-terminal catalytic domain"/>
    <property type="match status" value="1"/>
</dbReference>
<dbReference type="EMBL" id="QUMX01000047">
    <property type="protein sequence ID" value="REG31640.1"/>
    <property type="molecule type" value="Genomic_DNA"/>
</dbReference>
<feature type="region of interest" description="Disordered" evidence="1">
    <location>
        <begin position="470"/>
        <end position="492"/>
    </location>
</feature>
<comment type="caution">
    <text evidence="4">The sequence shown here is derived from an EMBL/GenBank/DDBJ whole genome shotgun (WGS) entry which is preliminary data.</text>
</comment>
<dbReference type="GO" id="GO:0000150">
    <property type="term" value="F:DNA strand exchange activity"/>
    <property type="evidence" value="ECO:0007669"/>
    <property type="project" value="InterPro"/>
</dbReference>
<dbReference type="Pfam" id="PF00239">
    <property type="entry name" value="Resolvase"/>
    <property type="match status" value="1"/>
</dbReference>
<dbReference type="Proteomes" id="UP000256794">
    <property type="component" value="Unassembled WGS sequence"/>
</dbReference>
<dbReference type="AlphaFoldDB" id="A0AAQ0HEF5"/>
<dbReference type="InterPro" id="IPR006119">
    <property type="entry name" value="Resolv_N"/>
</dbReference>
<evidence type="ECO:0000259" key="2">
    <source>
        <dbReference type="PROSITE" id="PS51736"/>
    </source>
</evidence>
<dbReference type="PANTHER" id="PTHR30461:SF23">
    <property type="entry name" value="DNA RECOMBINASE-RELATED"/>
    <property type="match status" value="1"/>
</dbReference>
<dbReference type="Pfam" id="PF07508">
    <property type="entry name" value="Recombinase"/>
    <property type="match status" value="1"/>
</dbReference>
<accession>A0AAQ0HEF5</accession>
<evidence type="ECO:0000313" key="5">
    <source>
        <dbReference type="Proteomes" id="UP000256794"/>
    </source>
</evidence>
<sequence length="492" mass="54588">MMDGDLLPPAILQHKAVVHVRQSTPAQVEFNTESRRRQYELVEIARRRGFRTVDVTCDDLGRSASGMVARPGFEKLVAALCAGEVGAMLCFDAARLARNGRDWHHLLELRGLVEAHVIDLDGIYDPCLPNDRLLLGMKGSISEFELGVIRARMLDAARAKARRGELRISVPIGYIWHREVGLGLDPDFRLQQVIRLVFERFRQLGSARQAHLSLAAEGVFFPRPSDGKRLTSFDWTAIRYRNVIGLLKNPFYAGAYVYGKSEKRIELVDGRARKTYGHGKPPEAWDVLIHDHHAAYIDWAEYERNQMLLAANAYGRAGGQKSGRGGRALLAGMLTCGRCGRGLAVAYAGAPPGRPTYRCDRPNLMLGLPRCLSFGGSRVDAAIASEILPVVEPMAVEAALEAERMHREGEAERRRMAELDLQQSEYDASLAERRYAACDPENRLIAAQLEKHWEAALRRVEACRARLAATDTPDPTAPMPDFEGLAADLSAA</sequence>
<dbReference type="SUPFAM" id="SSF53041">
    <property type="entry name" value="Resolvase-like"/>
    <property type="match status" value="1"/>
</dbReference>
<proteinExistence type="predicted"/>
<dbReference type="PROSITE" id="PS51737">
    <property type="entry name" value="RECOMBINASE_DNA_BIND"/>
    <property type="match status" value="1"/>
</dbReference>
<name>A0AAQ0HEF5_PARVE</name>
<dbReference type="SMART" id="SM00857">
    <property type="entry name" value="Resolvase"/>
    <property type="match status" value="1"/>
</dbReference>
<dbReference type="RefSeq" id="WP_243700300.1">
    <property type="nucleotide sequence ID" value="NZ_JRKO01000058.1"/>
</dbReference>
<evidence type="ECO:0000256" key="1">
    <source>
        <dbReference type="SAM" id="MobiDB-lite"/>
    </source>
</evidence>
<dbReference type="CDD" id="cd00338">
    <property type="entry name" value="Ser_Recombinase"/>
    <property type="match status" value="1"/>
</dbReference>
<dbReference type="PANTHER" id="PTHR30461">
    <property type="entry name" value="DNA-INVERTASE FROM LAMBDOID PROPHAGE"/>
    <property type="match status" value="1"/>
</dbReference>
<evidence type="ECO:0000313" key="4">
    <source>
        <dbReference type="EMBL" id="REG31640.1"/>
    </source>
</evidence>
<dbReference type="InterPro" id="IPR050639">
    <property type="entry name" value="SSR_resolvase"/>
</dbReference>
<gene>
    <name evidence="4" type="ORF">ATH84_104728</name>
</gene>
<organism evidence="4 5">
    <name type="scientific">Paracoccus versutus</name>
    <name type="common">Thiobacillus versutus</name>
    <dbReference type="NCBI Taxonomy" id="34007"/>
    <lineage>
        <taxon>Bacteria</taxon>
        <taxon>Pseudomonadati</taxon>
        <taxon>Pseudomonadota</taxon>
        <taxon>Alphaproteobacteria</taxon>
        <taxon>Rhodobacterales</taxon>
        <taxon>Paracoccaceae</taxon>
        <taxon>Paracoccus</taxon>
    </lineage>
</organism>
<dbReference type="InterPro" id="IPR036162">
    <property type="entry name" value="Resolvase-like_N_sf"/>
</dbReference>
<dbReference type="InterPro" id="IPR038109">
    <property type="entry name" value="DNA_bind_recomb_sf"/>
</dbReference>
<dbReference type="PROSITE" id="PS51736">
    <property type="entry name" value="RECOMBINASES_3"/>
    <property type="match status" value="1"/>
</dbReference>
<feature type="domain" description="Recombinase" evidence="3">
    <location>
        <begin position="171"/>
        <end position="315"/>
    </location>
</feature>